<dbReference type="Gene3D" id="3.40.50.2300">
    <property type="match status" value="2"/>
</dbReference>
<evidence type="ECO:0000256" key="2">
    <source>
        <dbReference type="ARBA" id="ARBA00022729"/>
    </source>
</evidence>
<evidence type="ECO:0000259" key="3">
    <source>
        <dbReference type="Pfam" id="PF13458"/>
    </source>
</evidence>
<protein>
    <submittedName>
        <fullName evidence="4">ABC transporter substrate-binding protein</fullName>
    </submittedName>
</protein>
<dbReference type="RefSeq" id="WP_324668735.1">
    <property type="nucleotide sequence ID" value="NZ_CP141614.1"/>
</dbReference>
<reference evidence="5" key="1">
    <citation type="submission" date="2023-12" db="EMBL/GenBank/DDBJ databases">
        <title>Novel isolates from deep terrestrial aquifers shed light on the physiology and ecology of the class Limnochordia.</title>
        <authorList>
            <person name="Karnachuk O.V."/>
            <person name="Lukina A.P."/>
            <person name="Avakyan M.R."/>
            <person name="Kadnikov V."/>
            <person name="Begmatov S."/>
            <person name="Beletsky A.V."/>
            <person name="Mardanov A.V."/>
            <person name="Ravin N.V."/>
        </authorList>
    </citation>
    <scope>NUCLEOTIDE SEQUENCE [LARGE SCALE GENOMIC DNA]</scope>
    <source>
        <strain evidence="5">LN</strain>
    </source>
</reference>
<name>A0ABZ1BPU3_9FIRM</name>
<gene>
    <name evidence="4" type="ORF">VLY81_13490</name>
</gene>
<dbReference type="Pfam" id="PF13458">
    <property type="entry name" value="Peripla_BP_6"/>
    <property type="match status" value="1"/>
</dbReference>
<dbReference type="InterPro" id="IPR051010">
    <property type="entry name" value="BCAA_transport"/>
</dbReference>
<dbReference type="PANTHER" id="PTHR30483:SF6">
    <property type="entry name" value="PERIPLASMIC BINDING PROTEIN OF ABC TRANSPORTER FOR NATURAL AMINO ACIDS"/>
    <property type="match status" value="1"/>
</dbReference>
<dbReference type="SUPFAM" id="SSF53822">
    <property type="entry name" value="Periplasmic binding protein-like I"/>
    <property type="match status" value="1"/>
</dbReference>
<keyword evidence="5" id="KW-1185">Reference proteome</keyword>
<dbReference type="Proteomes" id="UP001333102">
    <property type="component" value="Chromosome"/>
</dbReference>
<dbReference type="CDD" id="cd06346">
    <property type="entry name" value="PBP1_ABC_ligand_binding-like"/>
    <property type="match status" value="1"/>
</dbReference>
<dbReference type="InterPro" id="IPR028082">
    <property type="entry name" value="Peripla_BP_I"/>
</dbReference>
<evidence type="ECO:0000313" key="5">
    <source>
        <dbReference type="Proteomes" id="UP001333102"/>
    </source>
</evidence>
<proteinExistence type="inferred from homology"/>
<sequence>MQGSRSGQAGDVRRLHRRAFLKQLGVVGGALVGSHALTLRVQAQARPAVVRVGTLIDYTGALAEFGPSHRNAVELAAAQLNEAAQRVLGGPLVELVHEDSGTTASVGIDRARKLVEVDRVPAIIGSLASGVTIPVAESVTIPAGVVQISQASTSPLITFLPADTQRDFLFRTVASDALQGVVAAQLAAGEIVQGYRVRRAATIYVNNPYGQGLSNGFAHSFQLRGGIVTAQVPVPEEPKPTYTAELALALRGDPEVIFAATYPGQAVVYMKEAVEVFGFSNFQYTDGTKSEEIVRVLGASVVEGQLGTAPGSDPEWEGFRAFAQAYEARYGQRPPLPYMDTAYDAMAVIGLAIARAHLDGVAVTGAALRDRLRQVANPPGERVGPGEFERALRLLQQGQSVDYTGAAGPVDFDDAGDVVTPVEVWRYAGGTIETVTIRRADQIPAE</sequence>
<organism evidence="4 5">
    <name type="scientific">Geochorda subterranea</name>
    <dbReference type="NCBI Taxonomy" id="3109564"/>
    <lineage>
        <taxon>Bacteria</taxon>
        <taxon>Bacillati</taxon>
        <taxon>Bacillota</taxon>
        <taxon>Limnochordia</taxon>
        <taxon>Limnochordales</taxon>
        <taxon>Geochordaceae</taxon>
        <taxon>Geochorda</taxon>
    </lineage>
</organism>
<dbReference type="InterPro" id="IPR028081">
    <property type="entry name" value="Leu-bd"/>
</dbReference>
<comment type="similarity">
    <text evidence="1">Belongs to the leucine-binding protein family.</text>
</comment>
<dbReference type="InterPro" id="IPR006311">
    <property type="entry name" value="TAT_signal"/>
</dbReference>
<keyword evidence="2" id="KW-0732">Signal</keyword>
<dbReference type="PROSITE" id="PS51318">
    <property type="entry name" value="TAT"/>
    <property type="match status" value="1"/>
</dbReference>
<evidence type="ECO:0000256" key="1">
    <source>
        <dbReference type="ARBA" id="ARBA00010062"/>
    </source>
</evidence>
<evidence type="ECO:0000313" key="4">
    <source>
        <dbReference type="EMBL" id="WRP14416.1"/>
    </source>
</evidence>
<dbReference type="PANTHER" id="PTHR30483">
    <property type="entry name" value="LEUCINE-SPECIFIC-BINDING PROTEIN"/>
    <property type="match status" value="1"/>
</dbReference>
<dbReference type="EMBL" id="CP141614">
    <property type="protein sequence ID" value="WRP14416.1"/>
    <property type="molecule type" value="Genomic_DNA"/>
</dbReference>
<feature type="domain" description="Leucine-binding protein" evidence="3">
    <location>
        <begin position="50"/>
        <end position="375"/>
    </location>
</feature>
<accession>A0ABZ1BPU3</accession>